<comment type="function">
    <text evidence="3">Catalyzes two sequential steps in the biosynthesis of coenzyme A. In the first step cysteine is conjugated to 4'-phosphopantothenate to form 4-phosphopantothenoylcysteine. In the second step the latter compound is decarboxylated to form 4'-phosphopantotheine.</text>
</comment>
<dbReference type="NCBIfam" id="TIGR00521">
    <property type="entry name" value="coaBC_dfp"/>
    <property type="match status" value="1"/>
</dbReference>
<feature type="region of interest" description="Phosphopantothenoylcysteine decarboxylase" evidence="3">
    <location>
        <begin position="1"/>
        <end position="198"/>
    </location>
</feature>
<comment type="similarity">
    <text evidence="3 4">In the C-terminal section; belongs to the PPC synthetase family.</text>
</comment>
<feature type="binding site" evidence="3">
    <location>
        <begin position="313"/>
        <end position="316"/>
    </location>
    <ligand>
        <name>CTP</name>
        <dbReference type="ChEBI" id="CHEBI:37563"/>
    </ligand>
</feature>
<dbReference type="UniPathway" id="UPA00241">
    <property type="reaction ID" value="UER00353"/>
</dbReference>
<dbReference type="AlphaFoldDB" id="D3L981"/>
<reference evidence="7 8" key="1">
    <citation type="journal article" date="2010" name="Appl. Microbiol. Biotechnol.">
        <title>Genotypic diversity in Oenococcus oeni by high-density microarray comparative genome hybridization and whole genome sequencing.</title>
        <authorList>
            <person name="Borneman A.R."/>
            <person name="Bartowsky E.J."/>
            <person name="McCarthy J."/>
            <person name="Chambers P.J."/>
        </authorList>
    </citation>
    <scope>NUCLEOTIDE SEQUENCE [LARGE SCALE GENOMIC DNA]</scope>
    <source>
        <strain evidence="7 8">AWRIB429</strain>
    </source>
</reference>
<comment type="cofactor">
    <cofactor evidence="3">
        <name>Mg(2+)</name>
        <dbReference type="ChEBI" id="CHEBI:18420"/>
    </cofactor>
</comment>
<evidence type="ECO:0000256" key="3">
    <source>
        <dbReference type="HAMAP-Rule" id="MF_02225"/>
    </source>
</evidence>
<feature type="domain" description="DNA/pantothenate metabolism flavoprotein C-terminal" evidence="6">
    <location>
        <begin position="194"/>
        <end position="403"/>
    </location>
</feature>
<keyword evidence="3 4" id="KW-0288">FMN</keyword>
<dbReference type="PANTHER" id="PTHR14359:SF6">
    <property type="entry name" value="PHOSPHOPANTOTHENOYLCYSTEINE DECARBOXYLASE"/>
    <property type="match status" value="1"/>
</dbReference>
<accession>D3L981</accession>
<dbReference type="InterPro" id="IPR007085">
    <property type="entry name" value="DNA/pantothenate-metab_flavo_C"/>
</dbReference>
<dbReference type="GO" id="GO:0046872">
    <property type="term" value="F:metal ion binding"/>
    <property type="evidence" value="ECO:0007669"/>
    <property type="project" value="UniProtKB-KW"/>
</dbReference>
<proteinExistence type="inferred from homology"/>
<keyword evidence="3 4" id="KW-0285">Flavoprotein</keyword>
<comment type="cofactor">
    <cofactor evidence="3">
        <name>FMN</name>
        <dbReference type="ChEBI" id="CHEBI:58210"/>
    </cofactor>
    <text evidence="3">Binds 1 FMN per subunit.</text>
</comment>
<dbReference type="InterPro" id="IPR003382">
    <property type="entry name" value="Flavoprotein"/>
</dbReference>
<dbReference type="InterPro" id="IPR036551">
    <property type="entry name" value="Flavin_trans-like"/>
</dbReference>
<keyword evidence="3" id="KW-0511">Multifunctional enzyme</keyword>
<keyword evidence="3 4" id="KW-0436">Ligase</keyword>
<comment type="catalytic activity">
    <reaction evidence="3 4">
        <text>(R)-4'-phosphopantothenate + L-cysteine + CTP = N-[(R)-4-phosphopantothenoyl]-L-cysteine + CMP + diphosphate + H(+)</text>
        <dbReference type="Rhea" id="RHEA:19397"/>
        <dbReference type="ChEBI" id="CHEBI:10986"/>
        <dbReference type="ChEBI" id="CHEBI:15378"/>
        <dbReference type="ChEBI" id="CHEBI:33019"/>
        <dbReference type="ChEBI" id="CHEBI:35235"/>
        <dbReference type="ChEBI" id="CHEBI:37563"/>
        <dbReference type="ChEBI" id="CHEBI:59458"/>
        <dbReference type="ChEBI" id="CHEBI:60377"/>
        <dbReference type="EC" id="6.3.2.5"/>
    </reaction>
</comment>
<feature type="domain" description="Flavoprotein" evidence="5">
    <location>
        <begin position="14"/>
        <end position="182"/>
    </location>
</feature>
<dbReference type="GO" id="GO:0004633">
    <property type="term" value="F:phosphopantothenoylcysteine decarboxylase activity"/>
    <property type="evidence" value="ECO:0007669"/>
    <property type="project" value="UniProtKB-UniRule"/>
</dbReference>
<comment type="pathway">
    <text evidence="3 4">Cofactor biosynthesis; coenzyme A biosynthesis; CoA from (R)-pantothenate: step 3/5.</text>
</comment>
<dbReference type="Gene3D" id="3.40.50.1950">
    <property type="entry name" value="Flavin prenyltransferase-like"/>
    <property type="match status" value="1"/>
</dbReference>
<evidence type="ECO:0000259" key="6">
    <source>
        <dbReference type="Pfam" id="PF04127"/>
    </source>
</evidence>
<keyword evidence="1 3" id="KW-0210">Decarboxylase</keyword>
<feature type="binding site" evidence="3">
    <location>
        <position position="296"/>
    </location>
    <ligand>
        <name>CTP</name>
        <dbReference type="ChEBI" id="CHEBI:37563"/>
    </ligand>
</feature>
<keyword evidence="2 3" id="KW-0456">Lyase</keyword>
<evidence type="ECO:0000256" key="1">
    <source>
        <dbReference type="ARBA" id="ARBA00022793"/>
    </source>
</evidence>
<dbReference type="EC" id="6.3.2.5" evidence="3"/>
<comment type="caution">
    <text evidence="7">The sequence shown here is derived from an EMBL/GenBank/DDBJ whole genome shotgun (WGS) entry which is preliminary data.</text>
</comment>
<evidence type="ECO:0000256" key="4">
    <source>
        <dbReference type="RuleBase" id="RU364078"/>
    </source>
</evidence>
<comment type="function">
    <text evidence="4">Catalyzes two steps in the biosynthesis of coenzyme A. In the first step cysteine is conjugated to 4'-phosphopantothenate to form 4-phosphopantothenoylcysteine, in the latter compound is decarboxylated to form 4'-phosphopantotheine.</text>
</comment>
<dbReference type="InterPro" id="IPR005252">
    <property type="entry name" value="CoaBC"/>
</dbReference>
<dbReference type="GO" id="GO:0004632">
    <property type="term" value="F:phosphopantothenate--cysteine ligase activity"/>
    <property type="evidence" value="ECO:0007669"/>
    <property type="project" value="UniProtKB-UniRule"/>
</dbReference>
<dbReference type="SUPFAM" id="SSF102645">
    <property type="entry name" value="CoaB-like"/>
    <property type="match status" value="1"/>
</dbReference>
<feature type="binding site" evidence="3">
    <location>
        <position position="331"/>
    </location>
    <ligand>
        <name>CTP</name>
        <dbReference type="ChEBI" id="CHEBI:37563"/>
    </ligand>
</feature>
<dbReference type="SUPFAM" id="SSF52507">
    <property type="entry name" value="Homo-oligomeric flavin-containing Cys decarboxylases, HFCD"/>
    <property type="match status" value="1"/>
</dbReference>
<dbReference type="GO" id="GO:0015941">
    <property type="term" value="P:pantothenate catabolic process"/>
    <property type="evidence" value="ECO:0007669"/>
    <property type="project" value="InterPro"/>
</dbReference>
<dbReference type="GO" id="GO:0071513">
    <property type="term" value="C:phosphopantothenoylcysteine decarboxylase complex"/>
    <property type="evidence" value="ECO:0007669"/>
    <property type="project" value="TreeGrafter"/>
</dbReference>
<feature type="binding site" evidence="3">
    <location>
        <position position="345"/>
    </location>
    <ligand>
        <name>CTP</name>
        <dbReference type="ChEBI" id="CHEBI:37563"/>
    </ligand>
</feature>
<dbReference type="PANTHER" id="PTHR14359">
    <property type="entry name" value="HOMO-OLIGOMERIC FLAVIN CONTAINING CYS DECARBOXYLASE FAMILY"/>
    <property type="match status" value="1"/>
</dbReference>
<dbReference type="Proteomes" id="UP000003075">
    <property type="component" value="Unassembled WGS sequence"/>
</dbReference>
<comment type="pathway">
    <text evidence="3 4">Cofactor biosynthesis; coenzyme A biosynthesis; CoA from (R)-pantothenate: step 2/5.</text>
</comment>
<dbReference type="GO" id="GO:0010181">
    <property type="term" value="F:FMN binding"/>
    <property type="evidence" value="ECO:0007669"/>
    <property type="project" value="UniProtKB-UniRule"/>
</dbReference>
<dbReference type="EMBL" id="ACSE01000016">
    <property type="protein sequence ID" value="EFD88491.1"/>
    <property type="molecule type" value="Genomic_DNA"/>
</dbReference>
<comment type="similarity">
    <text evidence="3 4">In the N-terminal section; belongs to the HFCD (homo-oligomeric flavin containing Cys decarboxylase) superfamily.</text>
</comment>
<dbReference type="EC" id="4.1.1.36" evidence="3"/>
<feature type="binding site" evidence="3">
    <location>
        <position position="349"/>
    </location>
    <ligand>
        <name>CTP</name>
        <dbReference type="ChEBI" id="CHEBI:37563"/>
    </ligand>
</feature>
<organism evidence="7 8">
    <name type="scientific">Oenococcus oeni AWRIB429</name>
    <dbReference type="NCBI Taxonomy" id="655225"/>
    <lineage>
        <taxon>Bacteria</taxon>
        <taxon>Bacillati</taxon>
        <taxon>Bacillota</taxon>
        <taxon>Bacilli</taxon>
        <taxon>Lactobacillales</taxon>
        <taxon>Lactobacillaceae</taxon>
        <taxon>Oenococcus</taxon>
    </lineage>
</organism>
<dbReference type="InterPro" id="IPR035929">
    <property type="entry name" value="CoaB-like_sf"/>
</dbReference>
<comment type="catalytic activity">
    <reaction evidence="3 4">
        <text>N-[(R)-4-phosphopantothenoyl]-L-cysteine + H(+) = (R)-4'-phosphopantetheine + CO2</text>
        <dbReference type="Rhea" id="RHEA:16793"/>
        <dbReference type="ChEBI" id="CHEBI:15378"/>
        <dbReference type="ChEBI" id="CHEBI:16526"/>
        <dbReference type="ChEBI" id="CHEBI:59458"/>
        <dbReference type="ChEBI" id="CHEBI:61723"/>
        <dbReference type="EC" id="4.1.1.36"/>
    </reaction>
</comment>
<protein>
    <recommendedName>
        <fullName evidence="3">Coenzyme A biosynthesis bifunctional protein CoaBC</fullName>
    </recommendedName>
    <alternativeName>
        <fullName evidence="3">DNA/pantothenate metabolism flavoprotein</fullName>
    </alternativeName>
    <alternativeName>
        <fullName evidence="3">Phosphopantothenoylcysteine synthetase/decarboxylase</fullName>
        <shortName evidence="3">PPCS-PPCDC</shortName>
    </alternativeName>
    <domain>
        <recommendedName>
            <fullName evidence="3">Phosphopantothenoylcysteine decarboxylase</fullName>
            <shortName evidence="3">PPC decarboxylase</shortName>
            <shortName evidence="3">PPC-DC</shortName>
            <ecNumber evidence="3">4.1.1.36</ecNumber>
        </recommendedName>
        <alternativeName>
            <fullName evidence="3">CoaC</fullName>
        </alternativeName>
    </domain>
    <domain>
        <recommendedName>
            <fullName evidence="3">Phosphopantothenate--cysteine ligase</fullName>
            <ecNumber evidence="3">6.3.2.5</ecNumber>
        </recommendedName>
        <alternativeName>
            <fullName evidence="3">CoaB</fullName>
        </alternativeName>
        <alternativeName>
            <fullName evidence="3">Phosphopantothenoylcysteine synthetase</fullName>
            <shortName evidence="3">PPC synthetase</shortName>
            <shortName evidence="3">PPC-S</shortName>
        </alternativeName>
    </domain>
</protein>
<name>D3L981_OENOE</name>
<comment type="caution">
    <text evidence="3">Lacks conserved residue(s) required for the propagation of feature annotation.</text>
</comment>
<evidence type="ECO:0000259" key="5">
    <source>
        <dbReference type="Pfam" id="PF02441"/>
    </source>
</evidence>
<sequence length="407" mass="44444">MIKGKKIMIFFKNKHILVVVTGGIAAYKSAILVRSLIKKGGNVRVAMTKSAENFVTPLTFSTLTKHTVLTDIFKANDGSVDHVAWARWADFIFVVPATANFVAKMAHGIADDTASTLLLASPAEKVIAPSMNDQMWNNPATVRNIKQLDTDGILIIEPTTGFLAEGYDGKGRLPESNDILEQAQIRLLAKNGKLKNKNVLITAGGTKEALDPLRYITNRSSGKMGYALAQAAVEAGAVVTLISTVERRLPFGSKLIKVTDAREMLDTVLEHFDKTDIFISAAAVSDFRPAKQSNQKIKKTGNQGLKVELVQNPDILATVGAKKTGQFVVGFAAETENIVEYAKNKLVKKHADMIVANEVGHPDSGFNVDNNRVIIFRPKQAQKEFPLQSKIDTARSIIEEIIKSVFE</sequence>
<dbReference type="Pfam" id="PF02441">
    <property type="entry name" value="Flavoprotein"/>
    <property type="match status" value="1"/>
</dbReference>
<dbReference type="GO" id="GO:0015937">
    <property type="term" value="P:coenzyme A biosynthetic process"/>
    <property type="evidence" value="ECO:0007669"/>
    <property type="project" value="UniProtKB-UniRule"/>
</dbReference>
<evidence type="ECO:0000256" key="2">
    <source>
        <dbReference type="ARBA" id="ARBA00023239"/>
    </source>
</evidence>
<dbReference type="Pfam" id="PF04127">
    <property type="entry name" value="DFP"/>
    <property type="match status" value="1"/>
</dbReference>
<keyword evidence="3" id="KW-0479">Metal-binding</keyword>
<evidence type="ECO:0000313" key="8">
    <source>
        <dbReference type="Proteomes" id="UP000003075"/>
    </source>
</evidence>
<feature type="region of interest" description="Phosphopantothenate--cysteine ligase" evidence="3">
    <location>
        <begin position="199"/>
        <end position="407"/>
    </location>
</feature>
<keyword evidence="3" id="KW-0460">Magnesium</keyword>
<evidence type="ECO:0000313" key="7">
    <source>
        <dbReference type="EMBL" id="EFD88491.1"/>
    </source>
</evidence>
<dbReference type="HAMAP" id="MF_02225">
    <property type="entry name" value="CoaBC"/>
    <property type="match status" value="1"/>
</dbReference>
<dbReference type="Gene3D" id="3.40.50.10300">
    <property type="entry name" value="CoaB-like"/>
    <property type="match status" value="1"/>
</dbReference>
<feature type="binding site" evidence="3">
    <location>
        <position position="286"/>
    </location>
    <ligand>
        <name>CTP</name>
        <dbReference type="ChEBI" id="CHEBI:37563"/>
    </ligand>
</feature>
<gene>
    <name evidence="3" type="primary">coaBC</name>
    <name evidence="7" type="ORF">AWRIB429_0911</name>
</gene>